<keyword evidence="7 8" id="KW-0998">Cell outer membrane</keyword>
<feature type="domain" description="TonB-dependent receptor-like beta-barrel" evidence="11">
    <location>
        <begin position="424"/>
        <end position="860"/>
    </location>
</feature>
<evidence type="ECO:0000256" key="6">
    <source>
        <dbReference type="ARBA" id="ARBA00023136"/>
    </source>
</evidence>
<comment type="caution">
    <text evidence="13">The sequence shown here is derived from an EMBL/GenBank/DDBJ whole genome shotgun (WGS) entry which is preliminary data.</text>
</comment>
<sequence length="893" mass="96344">MRIRALLIGTASAVALLSGAAHAQTTDQTPAAAEAQDGEEIVVTGYRASLAAAIETKRNANAIVDSVSAEDVGKFPNTNVAEALTLVPGVTVDRQFGQGEKVSILGTDPALNRTLLNGQTVASADWFILDSPGRTFNYALLAPQLVNRVDVFKSPEARIDEGSIGGTVNVVTRKPLDLKPFTVAGTLGYLYNDRSKKGDVQGSALVSWRNEAGTIGLLASFQRAKDQLRRDGLEAYGTITADFWNGRNDAGTSSITTGQCTGTCATTLTANPKAVFPNAFGTSYFEQGRERLTYSAAAQWRPVPELTVGVDYLRIDATYDNLNQSMYAFPGNTWNSAGRLTGLTVQDGIVTGATFNNALSVLDAQYRTAEMHSETWHGQVGWEGVNWNLNVEGGMSDADGGTKKQVFLEFLNWANYTVDISGAPKSPGTISYTSNVLGNPAAFATDPGWSGNLVEKPTSDKERYGQADLTFKFDGSLKSVQLGYKYRRHETGQRYAGVTVAGVNAAATLFDPSQVNGNYLRGFNGVNDQMTGRFKIDGNSMVDYVEGGSWVPNGGAVPTPSQFAAVEFAAGNWDVKEDIHAAYAQINFSQGALHGNIGARYVHTASESGGFVCTSGTCAAAANWTWQTTSKTYENLLPSINIAIDLKQDLIFRAAATQVIARPNYADMTNSFWLADSIGTGGGGNPDLDPYESDNFNASLEWYLAPRAILSGELFYKNISNYILTRTVSEAHFNTSRGVVTNYDISRPFNAGSAKVKGFAVAYQQSLPYGFGVLANYTYSDGEGQNGADLPYNSRHQVSLSPFFETGPISIRGTYTWRSKYFTGIDRGDQMYVRDTANVDVSATYNITENIGLTISGMNLTDSEYYAYANTPRLPRGVYRTGRRALASVNVNF</sequence>
<dbReference type="Pfam" id="PF00593">
    <property type="entry name" value="TonB_dep_Rec_b-barrel"/>
    <property type="match status" value="1"/>
</dbReference>
<dbReference type="PANTHER" id="PTHR40980:SF3">
    <property type="entry name" value="TONB-DEPENDENT RECEPTOR-LIKE BETA-BARREL DOMAIN-CONTAINING PROTEIN"/>
    <property type="match status" value="1"/>
</dbReference>
<gene>
    <name evidence="13" type="ORF">MZO42_01695</name>
</gene>
<keyword evidence="2 8" id="KW-0813">Transport</keyword>
<evidence type="ECO:0000256" key="9">
    <source>
        <dbReference type="RuleBase" id="RU003357"/>
    </source>
</evidence>
<dbReference type="Gene3D" id="2.170.130.10">
    <property type="entry name" value="TonB-dependent receptor, plug domain"/>
    <property type="match status" value="1"/>
</dbReference>
<protein>
    <submittedName>
        <fullName evidence="13">TonB-dependent receptor</fullName>
    </submittedName>
</protein>
<evidence type="ECO:0000256" key="5">
    <source>
        <dbReference type="ARBA" id="ARBA00023077"/>
    </source>
</evidence>
<dbReference type="PANTHER" id="PTHR40980">
    <property type="entry name" value="PLUG DOMAIN-CONTAINING PROTEIN"/>
    <property type="match status" value="1"/>
</dbReference>
<dbReference type="InterPro" id="IPR036942">
    <property type="entry name" value="Beta-barrel_TonB_sf"/>
</dbReference>
<evidence type="ECO:0000259" key="12">
    <source>
        <dbReference type="Pfam" id="PF07715"/>
    </source>
</evidence>
<name>A0ABU3MZF2_9SPHN</name>
<comment type="similarity">
    <text evidence="8 9">Belongs to the TonB-dependent receptor family.</text>
</comment>
<dbReference type="Pfam" id="PF07715">
    <property type="entry name" value="Plug"/>
    <property type="match status" value="1"/>
</dbReference>
<evidence type="ECO:0000256" key="10">
    <source>
        <dbReference type="SAM" id="SignalP"/>
    </source>
</evidence>
<evidence type="ECO:0000259" key="11">
    <source>
        <dbReference type="Pfam" id="PF00593"/>
    </source>
</evidence>
<comment type="subcellular location">
    <subcellularLocation>
        <location evidence="1 8">Cell outer membrane</location>
        <topology evidence="1 8">Multi-pass membrane protein</topology>
    </subcellularLocation>
</comment>
<evidence type="ECO:0000256" key="8">
    <source>
        <dbReference type="PROSITE-ProRule" id="PRU01360"/>
    </source>
</evidence>
<keyword evidence="3 8" id="KW-1134">Transmembrane beta strand</keyword>
<evidence type="ECO:0000256" key="2">
    <source>
        <dbReference type="ARBA" id="ARBA00022448"/>
    </source>
</evidence>
<dbReference type="InterPro" id="IPR000531">
    <property type="entry name" value="Beta-barrel_TonB"/>
</dbReference>
<dbReference type="PROSITE" id="PS52016">
    <property type="entry name" value="TONB_DEPENDENT_REC_3"/>
    <property type="match status" value="1"/>
</dbReference>
<reference evidence="13" key="1">
    <citation type="submission" date="2022-04" db="EMBL/GenBank/DDBJ databases">
        <title>Tomato heritable bacteria conferring resistance against bacterial wilt.</title>
        <authorList>
            <person name="Yin J."/>
        </authorList>
    </citation>
    <scope>NUCLEOTIDE SEQUENCE</scope>
    <source>
        <strain evidence="13">Cra20</strain>
    </source>
</reference>
<dbReference type="InterPro" id="IPR039426">
    <property type="entry name" value="TonB-dep_rcpt-like"/>
</dbReference>
<keyword evidence="10" id="KW-0732">Signal</keyword>
<keyword evidence="13" id="KW-0675">Receptor</keyword>
<organism evidence="13">
    <name type="scientific">Sphingomonas psychrotolerans</name>
    <dbReference type="NCBI Taxonomy" id="1327635"/>
    <lineage>
        <taxon>Bacteria</taxon>
        <taxon>Pseudomonadati</taxon>
        <taxon>Pseudomonadota</taxon>
        <taxon>Alphaproteobacteria</taxon>
        <taxon>Sphingomonadales</taxon>
        <taxon>Sphingomonadaceae</taxon>
        <taxon>Sphingomonas</taxon>
    </lineage>
</organism>
<dbReference type="InterPro" id="IPR012910">
    <property type="entry name" value="Plug_dom"/>
</dbReference>
<evidence type="ECO:0000256" key="4">
    <source>
        <dbReference type="ARBA" id="ARBA00022692"/>
    </source>
</evidence>
<feature type="domain" description="TonB-dependent receptor plug" evidence="12">
    <location>
        <begin position="57"/>
        <end position="167"/>
    </location>
</feature>
<feature type="chain" id="PRO_5045843519" evidence="10">
    <location>
        <begin position="24"/>
        <end position="893"/>
    </location>
</feature>
<keyword evidence="6 8" id="KW-0472">Membrane</keyword>
<dbReference type="InterPro" id="IPR010104">
    <property type="entry name" value="TonB_rcpt_bac"/>
</dbReference>
<evidence type="ECO:0000256" key="1">
    <source>
        <dbReference type="ARBA" id="ARBA00004571"/>
    </source>
</evidence>
<evidence type="ECO:0000313" key="13">
    <source>
        <dbReference type="EMBL" id="MDT8757401.1"/>
    </source>
</evidence>
<keyword evidence="5 9" id="KW-0798">TonB box</keyword>
<proteinExistence type="inferred from homology"/>
<dbReference type="Gene3D" id="2.40.170.20">
    <property type="entry name" value="TonB-dependent receptor, beta-barrel domain"/>
    <property type="match status" value="1"/>
</dbReference>
<keyword evidence="4 8" id="KW-0812">Transmembrane</keyword>
<feature type="signal peptide" evidence="10">
    <location>
        <begin position="1"/>
        <end position="23"/>
    </location>
</feature>
<dbReference type="CDD" id="cd01347">
    <property type="entry name" value="ligand_gated_channel"/>
    <property type="match status" value="1"/>
</dbReference>
<dbReference type="EMBL" id="JALMLT010000001">
    <property type="protein sequence ID" value="MDT8757401.1"/>
    <property type="molecule type" value="Genomic_DNA"/>
</dbReference>
<accession>A0ABU3MZF2</accession>
<dbReference type="SUPFAM" id="SSF56935">
    <property type="entry name" value="Porins"/>
    <property type="match status" value="1"/>
</dbReference>
<evidence type="ECO:0000256" key="7">
    <source>
        <dbReference type="ARBA" id="ARBA00023237"/>
    </source>
</evidence>
<dbReference type="InterPro" id="IPR037066">
    <property type="entry name" value="Plug_dom_sf"/>
</dbReference>
<evidence type="ECO:0000256" key="3">
    <source>
        <dbReference type="ARBA" id="ARBA00022452"/>
    </source>
</evidence>
<dbReference type="NCBIfam" id="TIGR01782">
    <property type="entry name" value="TonB-Xanth-Caul"/>
    <property type="match status" value="1"/>
</dbReference>